<dbReference type="PROSITE" id="PS52016">
    <property type="entry name" value="TONB_DEPENDENT_REC_3"/>
    <property type="match status" value="1"/>
</dbReference>
<dbReference type="OrthoDB" id="9760333at2"/>
<evidence type="ECO:0000256" key="7">
    <source>
        <dbReference type="ARBA" id="ARBA00023136"/>
    </source>
</evidence>
<keyword evidence="7 10" id="KW-0472">Membrane</keyword>
<evidence type="ECO:0000256" key="5">
    <source>
        <dbReference type="ARBA" id="ARBA00022692"/>
    </source>
</evidence>
<dbReference type="InterPro" id="IPR039426">
    <property type="entry name" value="TonB-dep_rcpt-like"/>
</dbReference>
<dbReference type="InterPro" id="IPR037066">
    <property type="entry name" value="Plug_dom_sf"/>
</dbReference>
<keyword evidence="12" id="KW-0732">Signal</keyword>
<feature type="domain" description="TonB-dependent receptor-like beta-barrel" evidence="13">
    <location>
        <begin position="233"/>
        <end position="668"/>
    </location>
</feature>
<dbReference type="Gene3D" id="2.40.170.20">
    <property type="entry name" value="TonB-dependent receptor, beta-barrel domain"/>
    <property type="match status" value="1"/>
</dbReference>
<evidence type="ECO:0000256" key="8">
    <source>
        <dbReference type="ARBA" id="ARBA00023170"/>
    </source>
</evidence>
<protein>
    <submittedName>
        <fullName evidence="15">TonB-dependent siderophore receptor</fullName>
    </submittedName>
</protein>
<dbReference type="EMBL" id="WSUT01000001">
    <property type="protein sequence ID" value="MWC42078.1"/>
    <property type="molecule type" value="Genomic_DNA"/>
</dbReference>
<dbReference type="InterPro" id="IPR010105">
    <property type="entry name" value="TonB_sidphr_rcpt"/>
</dbReference>
<dbReference type="GO" id="GO:0009279">
    <property type="term" value="C:cell outer membrane"/>
    <property type="evidence" value="ECO:0007669"/>
    <property type="project" value="UniProtKB-SubCell"/>
</dbReference>
<evidence type="ECO:0000256" key="2">
    <source>
        <dbReference type="ARBA" id="ARBA00009810"/>
    </source>
</evidence>
<evidence type="ECO:0000256" key="3">
    <source>
        <dbReference type="ARBA" id="ARBA00022448"/>
    </source>
</evidence>
<evidence type="ECO:0000256" key="4">
    <source>
        <dbReference type="ARBA" id="ARBA00022452"/>
    </source>
</evidence>
<reference evidence="15 16" key="1">
    <citation type="submission" date="2019-12" db="EMBL/GenBank/DDBJ databases">
        <authorList>
            <person name="Zheng J."/>
        </authorList>
    </citation>
    <scope>NUCLEOTIDE SEQUENCE [LARGE SCALE GENOMIC DNA]</scope>
    <source>
        <strain evidence="15 16">DSM 27347</strain>
    </source>
</reference>
<comment type="similarity">
    <text evidence="2 10 11">Belongs to the TonB-dependent receptor family.</text>
</comment>
<feature type="chain" id="PRO_5026963661" evidence="12">
    <location>
        <begin position="20"/>
        <end position="699"/>
    </location>
</feature>
<sequence>MVRNRVRAGARLTFFSAVAAAMAVPAAAQQVRADAPEPTDIVVTARQANASIIGSDTPVARYPQSVRVFAQEQLVAVNATRLADVLDLAGGVTAQNNFGGLWDKYAIRGFAGDENAGPDILVNRFGSNLGFNAPVDSATIERVEVLKGASAALSGRGEPGGSINIVTKAPLDHAHAAAVASYGSWNSARLVADLGGPIDDRLSVRLIGVGERRDSFREHVDGSRLLVAPSVSWRPAQDLRLLYQAEYMRNDTVLDRGVVGIAGDARAMDRSIFLGEPADGDIRQKILWQQASLFADLGSGVGLELGGSHRDGSLKGFGTMVDFGPRGLQPDERTAGRDRRFHDFDWNDLSLRAELTRRIDWLGLSHDLRIGVDRVRHALDFTLNRARGTPTQPILVIDLVRPVYGQPLPVPPRTLERSAAFRSESIYAQDVIRAGRFTLLLGARWNSFREDVVNHVTGNDELRTRDHGVTPRAALSYQLTDGVSLYGSWGESLRQNPSDGNVTFNAERSRSTELGMKLALLNGRLTGQGALFDMEKRNVLNPNATDPFVKTQVGRQRSRGAEAELTLDLPRDLYATAVYTYIDATVRNDVNTALIGTRLSNVPAHAASAYALKWFGPFGVGGGVTHVGRRAGDPFGTGYRLPAYTIARLNVLYDITPRLGVRVDIDNLFDEYYVASSYANVWTVPGAPRSIRGTIAVSF</sequence>
<keyword evidence="5 10" id="KW-0812">Transmembrane</keyword>
<dbReference type="GO" id="GO:0038023">
    <property type="term" value="F:signaling receptor activity"/>
    <property type="evidence" value="ECO:0007669"/>
    <property type="project" value="InterPro"/>
</dbReference>
<dbReference type="Gene3D" id="2.170.130.10">
    <property type="entry name" value="TonB-dependent receptor, plug domain"/>
    <property type="match status" value="1"/>
</dbReference>
<comment type="subcellular location">
    <subcellularLocation>
        <location evidence="1 10">Cell outer membrane</location>
        <topology evidence="1 10">Multi-pass membrane protein</topology>
    </subcellularLocation>
</comment>
<evidence type="ECO:0000259" key="13">
    <source>
        <dbReference type="Pfam" id="PF00593"/>
    </source>
</evidence>
<dbReference type="PANTHER" id="PTHR32552:SF90">
    <property type="entry name" value="METAL-PSEUDOPALINE RECEPTOR CNTO"/>
    <property type="match status" value="1"/>
</dbReference>
<dbReference type="InterPro" id="IPR000531">
    <property type="entry name" value="Beta-barrel_TonB"/>
</dbReference>
<evidence type="ECO:0000256" key="1">
    <source>
        <dbReference type="ARBA" id="ARBA00004571"/>
    </source>
</evidence>
<dbReference type="Pfam" id="PF00593">
    <property type="entry name" value="TonB_dep_Rec_b-barrel"/>
    <property type="match status" value="1"/>
</dbReference>
<dbReference type="Proteomes" id="UP000436801">
    <property type="component" value="Unassembled WGS sequence"/>
</dbReference>
<name>A0A6N8LRA2_9SPHN</name>
<organism evidence="15 16">
    <name type="scientific">Sphingomonas carotinifaciens</name>
    <dbReference type="NCBI Taxonomy" id="1166323"/>
    <lineage>
        <taxon>Bacteria</taxon>
        <taxon>Pseudomonadati</taxon>
        <taxon>Pseudomonadota</taxon>
        <taxon>Alphaproteobacteria</taxon>
        <taxon>Sphingomonadales</taxon>
        <taxon>Sphingomonadaceae</taxon>
        <taxon>Sphingomonas</taxon>
    </lineage>
</organism>
<dbReference type="PANTHER" id="PTHR32552">
    <property type="entry name" value="FERRICHROME IRON RECEPTOR-RELATED"/>
    <property type="match status" value="1"/>
</dbReference>
<evidence type="ECO:0000256" key="12">
    <source>
        <dbReference type="SAM" id="SignalP"/>
    </source>
</evidence>
<keyword evidence="4 10" id="KW-1134">Transmembrane beta strand</keyword>
<feature type="domain" description="TonB-dependent receptor plug" evidence="14">
    <location>
        <begin position="60"/>
        <end position="161"/>
    </location>
</feature>
<keyword evidence="3 10" id="KW-0813">Transport</keyword>
<feature type="signal peptide" evidence="12">
    <location>
        <begin position="1"/>
        <end position="19"/>
    </location>
</feature>
<keyword evidence="6 11" id="KW-0798">TonB box</keyword>
<accession>A0A6N8LRA2</accession>
<dbReference type="SUPFAM" id="SSF56935">
    <property type="entry name" value="Porins"/>
    <property type="match status" value="1"/>
</dbReference>
<keyword evidence="8 15" id="KW-0675">Receptor</keyword>
<comment type="caution">
    <text evidence="15">The sequence shown here is derived from an EMBL/GenBank/DDBJ whole genome shotgun (WGS) entry which is preliminary data.</text>
</comment>
<evidence type="ECO:0000256" key="6">
    <source>
        <dbReference type="ARBA" id="ARBA00023077"/>
    </source>
</evidence>
<evidence type="ECO:0000313" key="15">
    <source>
        <dbReference type="EMBL" id="MWC42078.1"/>
    </source>
</evidence>
<dbReference type="CDD" id="cd01347">
    <property type="entry name" value="ligand_gated_channel"/>
    <property type="match status" value="1"/>
</dbReference>
<dbReference type="InterPro" id="IPR012910">
    <property type="entry name" value="Plug_dom"/>
</dbReference>
<evidence type="ECO:0000256" key="11">
    <source>
        <dbReference type="RuleBase" id="RU003357"/>
    </source>
</evidence>
<evidence type="ECO:0000256" key="9">
    <source>
        <dbReference type="ARBA" id="ARBA00023237"/>
    </source>
</evidence>
<gene>
    <name evidence="15" type="ORF">GQR91_00165</name>
</gene>
<evidence type="ECO:0000313" key="16">
    <source>
        <dbReference type="Proteomes" id="UP000436801"/>
    </source>
</evidence>
<evidence type="ECO:0000256" key="10">
    <source>
        <dbReference type="PROSITE-ProRule" id="PRU01360"/>
    </source>
</evidence>
<keyword evidence="9 10" id="KW-0998">Cell outer membrane</keyword>
<dbReference type="NCBIfam" id="TIGR01783">
    <property type="entry name" value="TonB-siderophor"/>
    <property type="match status" value="1"/>
</dbReference>
<dbReference type="Pfam" id="PF07715">
    <property type="entry name" value="Plug"/>
    <property type="match status" value="1"/>
</dbReference>
<proteinExistence type="inferred from homology"/>
<evidence type="ECO:0000259" key="14">
    <source>
        <dbReference type="Pfam" id="PF07715"/>
    </source>
</evidence>
<dbReference type="AlphaFoldDB" id="A0A6N8LRA2"/>
<dbReference type="GO" id="GO:0015344">
    <property type="term" value="F:siderophore uptake transmembrane transporter activity"/>
    <property type="evidence" value="ECO:0007669"/>
    <property type="project" value="TreeGrafter"/>
</dbReference>
<dbReference type="GO" id="GO:0015891">
    <property type="term" value="P:siderophore transport"/>
    <property type="evidence" value="ECO:0007669"/>
    <property type="project" value="InterPro"/>
</dbReference>
<dbReference type="InterPro" id="IPR036942">
    <property type="entry name" value="Beta-barrel_TonB_sf"/>
</dbReference>